<keyword evidence="1" id="KW-0472">Membrane</keyword>
<evidence type="ECO:0000256" key="1">
    <source>
        <dbReference type="SAM" id="Phobius"/>
    </source>
</evidence>
<keyword evidence="1" id="KW-0812">Transmembrane</keyword>
<dbReference type="EMBL" id="JAPWTJ010000731">
    <property type="protein sequence ID" value="KAJ8976071.1"/>
    <property type="molecule type" value="Genomic_DNA"/>
</dbReference>
<dbReference type="Proteomes" id="UP001162164">
    <property type="component" value="Unassembled WGS sequence"/>
</dbReference>
<keyword evidence="1" id="KW-1133">Transmembrane helix</keyword>
<reference evidence="2" key="1">
    <citation type="journal article" date="2023" name="Insect Mol. Biol.">
        <title>Genome sequencing provides insights into the evolution of gene families encoding plant cell wall-degrading enzymes in longhorned beetles.</title>
        <authorList>
            <person name="Shin N.R."/>
            <person name="Okamura Y."/>
            <person name="Kirsch R."/>
            <person name="Pauchet Y."/>
        </authorList>
    </citation>
    <scope>NUCLEOTIDE SEQUENCE</scope>
    <source>
        <strain evidence="2">MMC_N1</strain>
    </source>
</reference>
<organism evidence="2 3">
    <name type="scientific">Molorchus minor</name>
    <dbReference type="NCBI Taxonomy" id="1323400"/>
    <lineage>
        <taxon>Eukaryota</taxon>
        <taxon>Metazoa</taxon>
        <taxon>Ecdysozoa</taxon>
        <taxon>Arthropoda</taxon>
        <taxon>Hexapoda</taxon>
        <taxon>Insecta</taxon>
        <taxon>Pterygota</taxon>
        <taxon>Neoptera</taxon>
        <taxon>Endopterygota</taxon>
        <taxon>Coleoptera</taxon>
        <taxon>Polyphaga</taxon>
        <taxon>Cucujiformia</taxon>
        <taxon>Chrysomeloidea</taxon>
        <taxon>Cerambycidae</taxon>
        <taxon>Lamiinae</taxon>
        <taxon>Monochamini</taxon>
        <taxon>Molorchus</taxon>
    </lineage>
</organism>
<name>A0ABQ9JD07_9CUCU</name>
<gene>
    <name evidence="2" type="ORF">NQ317_002546</name>
</gene>
<feature type="transmembrane region" description="Helical" evidence="1">
    <location>
        <begin position="76"/>
        <end position="97"/>
    </location>
</feature>
<keyword evidence="3" id="KW-1185">Reference proteome</keyword>
<protein>
    <submittedName>
        <fullName evidence="2">Uncharacterized protein</fullName>
    </submittedName>
</protein>
<evidence type="ECO:0000313" key="2">
    <source>
        <dbReference type="EMBL" id="KAJ8976071.1"/>
    </source>
</evidence>
<feature type="transmembrane region" description="Helical" evidence="1">
    <location>
        <begin position="15"/>
        <end position="34"/>
    </location>
</feature>
<sequence length="153" mass="17501">MVVTLVFPKNDHLNTAMRASFLVGMCPFIFAENPMLQKISLLHRKLFFTYHMLFLITAAVKFFLLVCDEVILVDEIASNAAVTLIWSISLFRSYVIASKRVQALIRNIFVLEERILNGEDERLIEIYNSHVNQNQITTIAILVASYACMNEVT</sequence>
<accession>A0ABQ9JD07</accession>
<feature type="transmembrane region" description="Helical" evidence="1">
    <location>
        <begin position="46"/>
        <end position="64"/>
    </location>
</feature>
<comment type="caution">
    <text evidence="2">The sequence shown here is derived from an EMBL/GenBank/DDBJ whole genome shotgun (WGS) entry which is preliminary data.</text>
</comment>
<evidence type="ECO:0000313" key="3">
    <source>
        <dbReference type="Proteomes" id="UP001162164"/>
    </source>
</evidence>
<proteinExistence type="predicted"/>